<dbReference type="EMBL" id="CP007129">
    <property type="protein sequence ID" value="AHG92457.1"/>
    <property type="molecule type" value="Genomic_DNA"/>
</dbReference>
<dbReference type="KEGG" id="gba:J421_4922"/>
<dbReference type="InterPro" id="IPR013783">
    <property type="entry name" value="Ig-like_fold"/>
</dbReference>
<keyword evidence="2" id="KW-0732">Signal</keyword>
<evidence type="ECO:0000256" key="2">
    <source>
        <dbReference type="SAM" id="SignalP"/>
    </source>
</evidence>
<dbReference type="Proteomes" id="UP000019151">
    <property type="component" value="Plasmid 1"/>
</dbReference>
<accession>W0RPN9</accession>
<protein>
    <recommendedName>
        <fullName evidence="3">Fibronectin type-III domain-containing protein</fullName>
    </recommendedName>
</protein>
<evidence type="ECO:0000313" key="5">
    <source>
        <dbReference type="Proteomes" id="UP000019151"/>
    </source>
</evidence>
<dbReference type="AlphaFoldDB" id="W0RPN9"/>
<dbReference type="PROSITE" id="PS50853">
    <property type="entry name" value="FN3"/>
    <property type="match status" value="1"/>
</dbReference>
<keyword evidence="5" id="KW-1185">Reference proteome</keyword>
<sequence length="950" mass="95145">MQQSTRLLALAPALAVLAVACGPDAAPTTSPAHLPGLPSFSTSAPAAPTPLSPADGAGVTAPLTISWSATIDPAATNGGYNWQVSTSPTFATIAAANSTNPQTTQAVVSGLPNGTYYWRVDAASPVFTDGVSAWSATRSFIVTGTGAGAPATPTLLPTQGYSTFHPEEVIRFHWRPATGAVTYRLEVSSDATFPATVTAGAVSFAIDNVPDTTYGFQWGTSLGQGRFFARVFAVSADNPQTGVRSLPSNTIDFTVSYTNPIGPPPVLTAPADGAAVTLPFTLTWADVPNPQPSGYEVQIAADPSFAVNEAVLGAQLTNPRFDVLSLTAGKKFWRVRSAQGMASSTTVAMTAWSTVRTFTLSTAPATPVSITPVKTPLYSGDVTFVQVQLSAGVPAGGATLTLASSNPAVLPVPATLAVPGTFGLVQFQTTAGQVTAPTPVTLTATLNGVSTSNAVTVLPPSLQSLTVSSPNVSGGMPAGATLLLNGVAPTGGAVVALTSSTAAALPPSTVTVPAGSASVPVSIPTSDVATSTPATITASWNGTSVHTQLTVSPSPAPTSLTLTPTSFVGGGPGSVDGLVTIAAASPFDQTLRVTSDNPTVLPFLSSATVIPAGTTRGSILVLPAAVSTTTVVTISVTGGGVTRSAALTVTPAATTPPPTPTAPTLLSPAVDATPAQPVRFDWSDVTGAARYVIEIDDENTFAAPLVTSATVTTSAATLGGLPARRLWWRVRAQNSAGTFGPYAAARRFTPLAATTTTTAALASVAVSPTSVTGGGTPNGTVALTAAAPSGGIVVTLSDNSAAASVPTSVTVPAGATSATFAISTSAVAGATSVTITATAGGVTRTATLTVNPPGTALTAPSLVSPAADQRFTLGQSITFDWSDVSGAASYTIEIDDDDKFPAPAVLSQTVTASQLTTAALPARTMWYRVRANSASGGAGPWSAARRFEVR</sequence>
<dbReference type="OrthoDB" id="340531at2"/>
<dbReference type="PATRIC" id="fig|861299.3.peg.4978"/>
<feature type="signal peptide" evidence="2">
    <location>
        <begin position="1"/>
        <end position="25"/>
    </location>
</feature>
<dbReference type="HOGENOM" id="CLU_309895_0_0_0"/>
<evidence type="ECO:0000313" key="4">
    <source>
        <dbReference type="EMBL" id="AHG92457.1"/>
    </source>
</evidence>
<dbReference type="InterPro" id="IPR003961">
    <property type="entry name" value="FN3_dom"/>
</dbReference>
<dbReference type="InParanoid" id="W0RPN9"/>
<dbReference type="Gene3D" id="2.60.40.10">
    <property type="entry name" value="Immunoglobulins"/>
    <property type="match status" value="5"/>
</dbReference>
<organism evidence="4 5">
    <name type="scientific">Gemmatirosa kalamazoonensis</name>
    <dbReference type="NCBI Taxonomy" id="861299"/>
    <lineage>
        <taxon>Bacteria</taxon>
        <taxon>Pseudomonadati</taxon>
        <taxon>Gemmatimonadota</taxon>
        <taxon>Gemmatimonadia</taxon>
        <taxon>Gemmatimonadales</taxon>
        <taxon>Gemmatimonadaceae</taxon>
        <taxon>Gemmatirosa</taxon>
    </lineage>
</organism>
<evidence type="ECO:0000256" key="1">
    <source>
        <dbReference type="SAM" id="MobiDB-lite"/>
    </source>
</evidence>
<keyword evidence="4" id="KW-0614">Plasmid</keyword>
<feature type="chain" id="PRO_5004794398" description="Fibronectin type-III domain-containing protein" evidence="2">
    <location>
        <begin position="26"/>
        <end position="950"/>
    </location>
</feature>
<feature type="domain" description="Fibronectin type-III" evidence="3">
    <location>
        <begin position="47"/>
        <end position="148"/>
    </location>
</feature>
<feature type="region of interest" description="Disordered" evidence="1">
    <location>
        <begin position="30"/>
        <end position="55"/>
    </location>
</feature>
<proteinExistence type="predicted"/>
<name>W0RPN9_9BACT</name>
<evidence type="ECO:0000259" key="3">
    <source>
        <dbReference type="PROSITE" id="PS50853"/>
    </source>
</evidence>
<dbReference type="PROSITE" id="PS51257">
    <property type="entry name" value="PROKAR_LIPOPROTEIN"/>
    <property type="match status" value="1"/>
</dbReference>
<geneLocation type="plasmid" evidence="4 5">
    <name>1</name>
</geneLocation>
<gene>
    <name evidence="4" type="ORF">J421_4922</name>
</gene>
<reference evidence="4 5" key="1">
    <citation type="journal article" date="2014" name="Genome Announc.">
        <title>Genome Sequence and Methylome of Soil Bacterium Gemmatirosa kalamazoonensis KBS708T, a Member of the Rarely Cultivated Gemmatimonadetes Phylum.</title>
        <authorList>
            <person name="Debruyn J.M."/>
            <person name="Radosevich M."/>
            <person name="Wommack K.E."/>
            <person name="Polson S.W."/>
            <person name="Hauser L.J."/>
            <person name="Fawaz M.N."/>
            <person name="Korlach J."/>
            <person name="Tsai Y.C."/>
        </authorList>
    </citation>
    <scope>NUCLEOTIDE SEQUENCE [LARGE SCALE GENOMIC DNA]</scope>
    <source>
        <strain evidence="4 5">KBS708</strain>
        <plasmid evidence="5">Plasmid 1</plasmid>
    </source>
</reference>
<dbReference type="RefSeq" id="WP_025413796.1">
    <property type="nucleotide sequence ID" value="NZ_CP007129.1"/>
</dbReference>
<feature type="compositionally biased region" description="Low complexity" evidence="1">
    <location>
        <begin position="37"/>
        <end position="46"/>
    </location>
</feature>